<comment type="caution">
    <text evidence="4">The sequence shown here is derived from an EMBL/GenBank/DDBJ whole genome shotgun (WGS) entry which is preliminary data.</text>
</comment>
<keyword evidence="2" id="KW-0285">Flavoprotein</keyword>
<dbReference type="InterPro" id="IPR029039">
    <property type="entry name" value="Flavoprotein-like_sf"/>
</dbReference>
<sequence>MVKVLAFSGSTRNGSYNQALVENAAEAAKAAGAEVTVISLADYAMPIFNEDEESEYGMPERAQAFKQLLIDHDAFLIASPEYNSSYPALLKNAIDWASRKTSDDEPMLAAYKDKVIGLMAASPGGLGGMRVLAVLRMLLQNIMSVVIPLQVSVANAADKFDDNGKLTDETARKQLTNLTKQLVSMAQKLNAG</sequence>
<evidence type="ECO:0000313" key="4">
    <source>
        <dbReference type="EMBL" id="MDC8831649.1"/>
    </source>
</evidence>
<dbReference type="SUPFAM" id="SSF52218">
    <property type="entry name" value="Flavoproteins"/>
    <property type="match status" value="1"/>
</dbReference>
<keyword evidence="2" id="KW-0288">FMN</keyword>
<comment type="cofactor">
    <cofactor evidence="1">
        <name>FMN</name>
        <dbReference type="ChEBI" id="CHEBI:58210"/>
    </cofactor>
</comment>
<dbReference type="Gene3D" id="3.40.50.360">
    <property type="match status" value="1"/>
</dbReference>
<gene>
    <name evidence="4" type="ORF">OIK42_12855</name>
</gene>
<protein>
    <submittedName>
        <fullName evidence="4">NAD(P)H-dependent oxidoreductase</fullName>
    </submittedName>
</protein>
<dbReference type="PANTHER" id="PTHR30543:SF21">
    <property type="entry name" value="NAD(P)H-DEPENDENT FMN REDUCTASE LOT6"/>
    <property type="match status" value="1"/>
</dbReference>
<keyword evidence="5" id="KW-1185">Reference proteome</keyword>
<evidence type="ECO:0000259" key="3">
    <source>
        <dbReference type="Pfam" id="PF03358"/>
    </source>
</evidence>
<dbReference type="Proteomes" id="UP001218788">
    <property type="component" value="Unassembled WGS sequence"/>
</dbReference>
<evidence type="ECO:0000313" key="5">
    <source>
        <dbReference type="Proteomes" id="UP001218788"/>
    </source>
</evidence>
<dbReference type="InterPro" id="IPR050712">
    <property type="entry name" value="NAD(P)H-dep_reductase"/>
</dbReference>
<name>A0ABT5L3M1_9ALTE</name>
<dbReference type="PANTHER" id="PTHR30543">
    <property type="entry name" value="CHROMATE REDUCTASE"/>
    <property type="match status" value="1"/>
</dbReference>
<dbReference type="InterPro" id="IPR005025">
    <property type="entry name" value="FMN_Rdtase-like_dom"/>
</dbReference>
<dbReference type="EMBL" id="JAQQXP010000001">
    <property type="protein sequence ID" value="MDC8831649.1"/>
    <property type="molecule type" value="Genomic_DNA"/>
</dbReference>
<reference evidence="4 5" key="1">
    <citation type="submission" date="2022-10" db="EMBL/GenBank/DDBJ databases">
        <title>Alteromonas sp. chi3 Genome sequencing.</title>
        <authorList>
            <person name="Park S."/>
        </authorList>
    </citation>
    <scope>NUCLEOTIDE SEQUENCE [LARGE SCALE GENOMIC DNA]</scope>
    <source>
        <strain evidence="5">chi3</strain>
    </source>
</reference>
<dbReference type="Pfam" id="PF03358">
    <property type="entry name" value="FMN_red"/>
    <property type="match status" value="1"/>
</dbReference>
<evidence type="ECO:0000256" key="1">
    <source>
        <dbReference type="ARBA" id="ARBA00001917"/>
    </source>
</evidence>
<feature type="domain" description="NADPH-dependent FMN reductase-like" evidence="3">
    <location>
        <begin position="2"/>
        <end position="157"/>
    </location>
</feature>
<evidence type="ECO:0000256" key="2">
    <source>
        <dbReference type="ARBA" id="ARBA00022643"/>
    </source>
</evidence>
<proteinExistence type="predicted"/>
<organism evidence="4 5">
    <name type="scientific">Alteromonas gilva</name>
    <dbReference type="NCBI Taxonomy" id="2987522"/>
    <lineage>
        <taxon>Bacteria</taxon>
        <taxon>Pseudomonadati</taxon>
        <taxon>Pseudomonadota</taxon>
        <taxon>Gammaproteobacteria</taxon>
        <taxon>Alteromonadales</taxon>
        <taxon>Alteromonadaceae</taxon>
        <taxon>Alteromonas/Salinimonas group</taxon>
        <taxon>Alteromonas</taxon>
    </lineage>
</organism>
<dbReference type="RefSeq" id="WP_273641072.1">
    <property type="nucleotide sequence ID" value="NZ_JAQQXP010000001.1"/>
</dbReference>
<accession>A0ABT5L3M1</accession>